<evidence type="ECO:0000313" key="6">
    <source>
        <dbReference type="EMBL" id="MDQ0150186.1"/>
    </source>
</evidence>
<dbReference type="Gene3D" id="3.40.190.290">
    <property type="match status" value="1"/>
</dbReference>
<keyword evidence="7" id="KW-1185">Reference proteome</keyword>
<evidence type="ECO:0000256" key="3">
    <source>
        <dbReference type="ARBA" id="ARBA00023125"/>
    </source>
</evidence>
<keyword evidence="2" id="KW-0805">Transcription regulation</keyword>
<dbReference type="Pfam" id="PF03466">
    <property type="entry name" value="LysR_substrate"/>
    <property type="match status" value="1"/>
</dbReference>
<reference evidence="6 7" key="1">
    <citation type="submission" date="2023-07" db="EMBL/GenBank/DDBJ databases">
        <title>Genomic Encyclopedia of Type Strains, Phase IV (KMG-IV): sequencing the most valuable type-strain genomes for metagenomic binning, comparative biology and taxonomic classification.</title>
        <authorList>
            <person name="Goeker M."/>
        </authorList>
    </citation>
    <scope>NUCLEOTIDE SEQUENCE [LARGE SCALE GENOMIC DNA]</scope>
    <source>
        <strain evidence="6 7">DSM 20694</strain>
    </source>
</reference>
<evidence type="ECO:0000256" key="2">
    <source>
        <dbReference type="ARBA" id="ARBA00023015"/>
    </source>
</evidence>
<evidence type="ECO:0000256" key="4">
    <source>
        <dbReference type="ARBA" id="ARBA00023163"/>
    </source>
</evidence>
<dbReference type="PANTHER" id="PTHR30126:SF64">
    <property type="entry name" value="HTH-TYPE TRANSCRIPTIONAL REGULATOR CITR"/>
    <property type="match status" value="1"/>
</dbReference>
<dbReference type="PANTHER" id="PTHR30126">
    <property type="entry name" value="HTH-TYPE TRANSCRIPTIONAL REGULATOR"/>
    <property type="match status" value="1"/>
</dbReference>
<dbReference type="RefSeq" id="WP_307486717.1">
    <property type="nucleotide sequence ID" value="NZ_JAUSUF010000007.1"/>
</dbReference>
<evidence type="ECO:0000256" key="1">
    <source>
        <dbReference type="ARBA" id="ARBA00009437"/>
    </source>
</evidence>
<keyword evidence="4" id="KW-0804">Transcription</keyword>
<comment type="caution">
    <text evidence="6">The sequence shown here is derived from an EMBL/GenBank/DDBJ whole genome shotgun (WGS) entry which is preliminary data.</text>
</comment>
<dbReference type="InterPro" id="IPR036388">
    <property type="entry name" value="WH-like_DNA-bd_sf"/>
</dbReference>
<dbReference type="InterPro" id="IPR005119">
    <property type="entry name" value="LysR_subst-bd"/>
</dbReference>
<dbReference type="Pfam" id="PF00126">
    <property type="entry name" value="HTH_1"/>
    <property type="match status" value="1"/>
</dbReference>
<feature type="domain" description="HTH lysR-type" evidence="5">
    <location>
        <begin position="1"/>
        <end position="58"/>
    </location>
</feature>
<dbReference type="GO" id="GO:0003677">
    <property type="term" value="F:DNA binding"/>
    <property type="evidence" value="ECO:0007669"/>
    <property type="project" value="UniProtKB-KW"/>
</dbReference>
<accession>A0ABT9UV31</accession>
<dbReference type="SUPFAM" id="SSF53850">
    <property type="entry name" value="Periplasmic binding protein-like II"/>
    <property type="match status" value="1"/>
</dbReference>
<protein>
    <submittedName>
        <fullName evidence="6">DNA-binding transcriptional LysR family regulator</fullName>
    </submittedName>
</protein>
<dbReference type="InterPro" id="IPR036390">
    <property type="entry name" value="WH_DNA-bd_sf"/>
</dbReference>
<evidence type="ECO:0000259" key="5">
    <source>
        <dbReference type="PROSITE" id="PS50931"/>
    </source>
</evidence>
<sequence>MELKQLEAFVAVIDWKGFSEAARQLCLTQPTVSTHIQSLERELNTKLIVRSTKKITITKEGAKLYEYAASMLKLRQKALEEFDTSTKSIINIGASTIPSSYILPEILCSYRKIEPKISFNAWHSDSEGVLKEIINGNVDIGFVGTVIDNKDFIFEPFFTDELVVAAPNTLYYRKFLNKNFDIKNLLAEPIIMRENGSGTKKEAYRFIKSMGISPESLKIIASMNDQEAIKKSIANGMGISIVSNKVIQDMVKTKKLIAFSIGENAIYRNLYIVYRKNKVLPKHIKKFIKFVKEYYKDLY</sequence>
<dbReference type="Gene3D" id="1.10.10.10">
    <property type="entry name" value="Winged helix-like DNA-binding domain superfamily/Winged helix DNA-binding domain"/>
    <property type="match status" value="1"/>
</dbReference>
<dbReference type="Proteomes" id="UP001228504">
    <property type="component" value="Unassembled WGS sequence"/>
</dbReference>
<comment type="similarity">
    <text evidence="1">Belongs to the LysR transcriptional regulatory family.</text>
</comment>
<dbReference type="SUPFAM" id="SSF46785">
    <property type="entry name" value="Winged helix' DNA-binding domain"/>
    <property type="match status" value="1"/>
</dbReference>
<dbReference type="NCBIfam" id="NF040786">
    <property type="entry name" value="LysR_Sec_metab"/>
    <property type="match status" value="1"/>
</dbReference>
<name>A0ABT9UV31_9FIRM</name>
<dbReference type="InterPro" id="IPR000847">
    <property type="entry name" value="LysR_HTH_N"/>
</dbReference>
<keyword evidence="3 6" id="KW-0238">DNA-binding</keyword>
<dbReference type="InterPro" id="IPR047788">
    <property type="entry name" value="LysR-like_Sec_metab"/>
</dbReference>
<dbReference type="EMBL" id="JAUSUF010000007">
    <property type="protein sequence ID" value="MDQ0150186.1"/>
    <property type="molecule type" value="Genomic_DNA"/>
</dbReference>
<evidence type="ECO:0000313" key="7">
    <source>
        <dbReference type="Proteomes" id="UP001228504"/>
    </source>
</evidence>
<proteinExistence type="inferred from homology"/>
<gene>
    <name evidence="6" type="ORF">J2S18_002124</name>
</gene>
<dbReference type="PROSITE" id="PS50931">
    <property type="entry name" value="HTH_LYSR"/>
    <property type="match status" value="1"/>
</dbReference>
<organism evidence="6 7">
    <name type="scientific">Eubacterium multiforme</name>
    <dbReference type="NCBI Taxonomy" id="83339"/>
    <lineage>
        <taxon>Bacteria</taxon>
        <taxon>Bacillati</taxon>
        <taxon>Bacillota</taxon>
        <taxon>Clostridia</taxon>
        <taxon>Eubacteriales</taxon>
        <taxon>Eubacteriaceae</taxon>
        <taxon>Eubacterium</taxon>
    </lineage>
</organism>
<dbReference type="PRINTS" id="PR00039">
    <property type="entry name" value="HTHLYSR"/>
</dbReference>